<sequence>MTGVHEMPEATATLPTCEVRTRQGTVRGVVRGGVRTFWGLRYAGPAVRFRRARPGPGWNGVFDATTPKAMAPQAPFGGIFRTPPGGFSEDCLYLNIHVPDEPSPTPRPVLVWIHGGAGGSGAANQYDGTALARHGNLVVVTINYRLGGLAQLDVSAWGPEYQGSGDLAFYDQVAALEWVRDHIGAFDGDPEFVTIAGESAGAGSVVELCASPVSAGLFRGAIASSAPALSDRRPGGHLEELAKKLRLPPDRLQRRLVECSWPELLDLAAKARGRREVAKTYLHGKVADLIAAKAERAPDLVIGYACHEGDSMEFLTRQGLRRLGPLAGPMLHLLMLQVVPHVAGGRDQRREYLRRLRREHGVRYGARFNDLVWTDLFRRGAVEAAEGAARAGARAHVYELDVPTVIAGQRMRSTHGVDISLTFNCWRDPGAMDEPLTDDQDAPALADRWVAMIAQFCRTGSADGPLGSWPAYDVAERPVLRVAPRESRILRDPDPEYRQRVWPERAG</sequence>
<evidence type="ECO:0000259" key="1">
    <source>
        <dbReference type="Pfam" id="PF00135"/>
    </source>
</evidence>
<organism evidence="2 3">
    <name type="scientific">Dactylosporangium sucinum</name>
    <dbReference type="NCBI Taxonomy" id="1424081"/>
    <lineage>
        <taxon>Bacteria</taxon>
        <taxon>Bacillati</taxon>
        <taxon>Actinomycetota</taxon>
        <taxon>Actinomycetes</taxon>
        <taxon>Micromonosporales</taxon>
        <taxon>Micromonosporaceae</taxon>
        <taxon>Dactylosporangium</taxon>
    </lineage>
</organism>
<dbReference type="PANTHER" id="PTHR11559">
    <property type="entry name" value="CARBOXYLESTERASE"/>
    <property type="match status" value="1"/>
</dbReference>
<proteinExistence type="predicted"/>
<name>A0A917X6R2_9ACTN</name>
<protein>
    <recommendedName>
        <fullName evidence="1">Carboxylesterase type B domain-containing protein</fullName>
    </recommendedName>
</protein>
<dbReference type="InterPro" id="IPR050309">
    <property type="entry name" value="Type-B_Carboxylest/Lipase"/>
</dbReference>
<accession>A0A917X6R2</accession>
<dbReference type="Pfam" id="PF00135">
    <property type="entry name" value="COesterase"/>
    <property type="match status" value="1"/>
</dbReference>
<evidence type="ECO:0000313" key="2">
    <source>
        <dbReference type="EMBL" id="GGM82596.1"/>
    </source>
</evidence>
<dbReference type="Gene3D" id="3.40.50.1820">
    <property type="entry name" value="alpha/beta hydrolase"/>
    <property type="match status" value="1"/>
</dbReference>
<reference evidence="2" key="1">
    <citation type="journal article" date="2014" name="Int. J. Syst. Evol. Microbiol.">
        <title>Complete genome sequence of Corynebacterium casei LMG S-19264T (=DSM 44701T), isolated from a smear-ripened cheese.</title>
        <authorList>
            <consortium name="US DOE Joint Genome Institute (JGI-PGF)"/>
            <person name="Walter F."/>
            <person name="Albersmeier A."/>
            <person name="Kalinowski J."/>
            <person name="Ruckert C."/>
        </authorList>
    </citation>
    <scope>NUCLEOTIDE SEQUENCE</scope>
    <source>
        <strain evidence="2">JCM 19831</strain>
    </source>
</reference>
<dbReference type="InterPro" id="IPR029058">
    <property type="entry name" value="AB_hydrolase_fold"/>
</dbReference>
<keyword evidence="3" id="KW-1185">Reference proteome</keyword>
<dbReference type="SUPFAM" id="SSF53474">
    <property type="entry name" value="alpha/beta-Hydrolases"/>
    <property type="match status" value="1"/>
</dbReference>
<dbReference type="InterPro" id="IPR002018">
    <property type="entry name" value="CarbesteraseB"/>
</dbReference>
<dbReference type="EMBL" id="BMPI01000090">
    <property type="protein sequence ID" value="GGM82596.1"/>
    <property type="molecule type" value="Genomic_DNA"/>
</dbReference>
<comment type="caution">
    <text evidence="2">The sequence shown here is derived from an EMBL/GenBank/DDBJ whole genome shotgun (WGS) entry which is preliminary data.</text>
</comment>
<gene>
    <name evidence="2" type="ORF">GCM10007977_100100</name>
</gene>
<feature type="domain" description="Carboxylesterase type B" evidence="1">
    <location>
        <begin position="18"/>
        <end position="487"/>
    </location>
</feature>
<dbReference type="AlphaFoldDB" id="A0A917X6R2"/>
<reference evidence="2" key="2">
    <citation type="submission" date="2020-09" db="EMBL/GenBank/DDBJ databases">
        <authorList>
            <person name="Sun Q."/>
            <person name="Ohkuma M."/>
        </authorList>
    </citation>
    <scope>NUCLEOTIDE SEQUENCE</scope>
    <source>
        <strain evidence="2">JCM 19831</strain>
    </source>
</reference>
<dbReference type="Proteomes" id="UP000642070">
    <property type="component" value="Unassembled WGS sequence"/>
</dbReference>
<evidence type="ECO:0000313" key="3">
    <source>
        <dbReference type="Proteomes" id="UP000642070"/>
    </source>
</evidence>
<dbReference type="RefSeq" id="WP_190257162.1">
    <property type="nucleotide sequence ID" value="NZ_BMPI01000090.1"/>
</dbReference>